<proteinExistence type="predicted"/>
<evidence type="ECO:0000256" key="5">
    <source>
        <dbReference type="ARBA" id="ARBA00023136"/>
    </source>
</evidence>
<comment type="caution">
    <text evidence="7">The sequence shown here is derived from an EMBL/GenBank/DDBJ whole genome shotgun (WGS) entry which is preliminary data.</text>
</comment>
<keyword evidence="1" id="KW-1003">Cell membrane</keyword>
<dbReference type="GO" id="GO:0005886">
    <property type="term" value="C:plasma membrane"/>
    <property type="evidence" value="ECO:0007669"/>
    <property type="project" value="InterPro"/>
</dbReference>
<keyword evidence="4 6" id="KW-1133">Transmembrane helix</keyword>
<sequence>MNFSKRYVIWFVIIIILFISVFTFFICSTKKTALGEASPVSEQTIQEFTITETHEGKLGMILKAESAVVNENGNIAHLKFPIIKFYDKGSYISTFVTESADINMDTYDIKGNGKCTIRSANNEYLQTENLIYNAEEGLIYSNNNVKITRPSETVYGTSFKSDTRLDKIIIKNQRILID</sequence>
<evidence type="ECO:0000313" key="8">
    <source>
        <dbReference type="Proteomes" id="UP000095237"/>
    </source>
</evidence>
<dbReference type="GO" id="GO:0015221">
    <property type="term" value="F:lipopolysaccharide transmembrane transporter activity"/>
    <property type="evidence" value="ECO:0007669"/>
    <property type="project" value="InterPro"/>
</dbReference>
<feature type="transmembrane region" description="Helical" evidence="6">
    <location>
        <begin position="7"/>
        <end position="26"/>
    </location>
</feature>
<dbReference type="NCBIfam" id="TIGR04409">
    <property type="entry name" value="LptC_YrbK"/>
    <property type="match status" value="1"/>
</dbReference>
<dbReference type="InterPro" id="IPR052363">
    <property type="entry name" value="LPS_export_LptC"/>
</dbReference>
<evidence type="ECO:0000256" key="4">
    <source>
        <dbReference type="ARBA" id="ARBA00022989"/>
    </source>
</evidence>
<organism evidence="7 8">
    <name type="scientific">Endomicrobium trichonymphae</name>
    <dbReference type="NCBI Taxonomy" id="1408204"/>
    <lineage>
        <taxon>Bacteria</taxon>
        <taxon>Pseudomonadati</taxon>
        <taxon>Elusimicrobiota</taxon>
        <taxon>Endomicrobiia</taxon>
        <taxon>Endomicrobiales</taxon>
        <taxon>Endomicrobiaceae</taxon>
        <taxon>Candidatus Endomicrobiellum</taxon>
    </lineage>
</organism>
<dbReference type="GO" id="GO:0030288">
    <property type="term" value="C:outer membrane-bounded periplasmic space"/>
    <property type="evidence" value="ECO:0007669"/>
    <property type="project" value="TreeGrafter"/>
</dbReference>
<dbReference type="Proteomes" id="UP000095237">
    <property type="component" value="Unassembled WGS sequence"/>
</dbReference>
<keyword evidence="2" id="KW-0997">Cell inner membrane</keyword>
<evidence type="ECO:0000256" key="6">
    <source>
        <dbReference type="SAM" id="Phobius"/>
    </source>
</evidence>
<dbReference type="Pfam" id="PF06835">
    <property type="entry name" value="LptC"/>
    <property type="match status" value="1"/>
</dbReference>
<protein>
    <recommendedName>
        <fullName evidence="9">LPS export ABC transporter periplasmic protein LptC</fullName>
    </recommendedName>
</protein>
<keyword evidence="8" id="KW-1185">Reference proteome</keyword>
<dbReference type="InterPro" id="IPR026265">
    <property type="entry name" value="LptC"/>
</dbReference>
<evidence type="ECO:0008006" key="9">
    <source>
        <dbReference type="Google" id="ProtNLM"/>
    </source>
</evidence>
<dbReference type="AlphaFoldDB" id="A0A1E5IL67"/>
<name>A0A1E5IL67_ENDTX</name>
<dbReference type="InterPro" id="IPR010664">
    <property type="entry name" value="LipoPS_assembly_LptC-rel"/>
</dbReference>
<dbReference type="EMBL" id="LNVX01000228">
    <property type="protein sequence ID" value="OEG71174.1"/>
    <property type="molecule type" value="Genomic_DNA"/>
</dbReference>
<evidence type="ECO:0000313" key="7">
    <source>
        <dbReference type="EMBL" id="OEG71174.1"/>
    </source>
</evidence>
<evidence type="ECO:0000256" key="2">
    <source>
        <dbReference type="ARBA" id="ARBA00022519"/>
    </source>
</evidence>
<keyword evidence="5 6" id="KW-0472">Membrane</keyword>
<dbReference type="PANTHER" id="PTHR37481">
    <property type="entry name" value="LIPOPOLYSACCHARIDE EXPORT SYSTEM PROTEIN LPTC"/>
    <property type="match status" value="1"/>
</dbReference>
<evidence type="ECO:0000256" key="3">
    <source>
        <dbReference type="ARBA" id="ARBA00022692"/>
    </source>
</evidence>
<dbReference type="GO" id="GO:0017089">
    <property type="term" value="F:glycolipid transfer activity"/>
    <property type="evidence" value="ECO:0007669"/>
    <property type="project" value="TreeGrafter"/>
</dbReference>
<accession>A0A1E5IL67</accession>
<evidence type="ECO:0000256" key="1">
    <source>
        <dbReference type="ARBA" id="ARBA00022475"/>
    </source>
</evidence>
<gene>
    <name evidence="7" type="ORF">ATZ36_16065</name>
</gene>
<keyword evidence="3 6" id="KW-0812">Transmembrane</keyword>
<dbReference type="Gene3D" id="2.60.450.10">
    <property type="entry name" value="Lipopolysaccharide (LPS) transport protein A like domain"/>
    <property type="match status" value="1"/>
</dbReference>
<reference evidence="7 8" key="1">
    <citation type="submission" date="2015-11" db="EMBL/GenBank/DDBJ databases">
        <title>Evidence for parallel genomic evolution in an endosymbiosis of termite gut flagellates.</title>
        <authorList>
            <person name="Zheng H."/>
        </authorList>
    </citation>
    <scope>NUCLEOTIDE SEQUENCE [LARGE SCALE GENOMIC DNA]</scope>
    <source>
        <strain evidence="7 8">CET450</strain>
    </source>
</reference>
<dbReference type="PANTHER" id="PTHR37481:SF1">
    <property type="entry name" value="LIPOPOLYSACCHARIDE EXPORT SYSTEM PROTEIN LPTC"/>
    <property type="match status" value="1"/>
</dbReference>